<dbReference type="InterPro" id="IPR001279">
    <property type="entry name" value="Metallo-B-lactamas"/>
</dbReference>
<evidence type="ECO:0000313" key="5">
    <source>
        <dbReference type="Proteomes" id="UP000737113"/>
    </source>
</evidence>
<dbReference type="SMART" id="SM00849">
    <property type="entry name" value="Lactamase_B"/>
    <property type="match status" value="1"/>
</dbReference>
<dbReference type="Pfam" id="PF00753">
    <property type="entry name" value="Lactamase_B"/>
    <property type="match status" value="1"/>
</dbReference>
<evidence type="ECO:0000256" key="2">
    <source>
        <dbReference type="SAM" id="SignalP"/>
    </source>
</evidence>
<evidence type="ECO:0000259" key="3">
    <source>
        <dbReference type="SMART" id="SM00849"/>
    </source>
</evidence>
<proteinExistence type="inferred from homology"/>
<evidence type="ECO:0000313" key="4">
    <source>
        <dbReference type="EMBL" id="NMH63606.1"/>
    </source>
</evidence>
<organism evidence="4 5">
    <name type="scientific">Shewanella salipaludis</name>
    <dbReference type="NCBI Taxonomy" id="2723052"/>
    <lineage>
        <taxon>Bacteria</taxon>
        <taxon>Pseudomonadati</taxon>
        <taxon>Pseudomonadota</taxon>
        <taxon>Gammaproteobacteria</taxon>
        <taxon>Alteromonadales</taxon>
        <taxon>Shewanellaceae</taxon>
        <taxon>Shewanella</taxon>
    </lineage>
</organism>
<dbReference type="PANTHER" id="PTHR42951:SF4">
    <property type="entry name" value="ACYL-COENZYME A THIOESTERASE MBLAC2"/>
    <property type="match status" value="1"/>
</dbReference>
<dbReference type="Proteomes" id="UP000737113">
    <property type="component" value="Unassembled WGS sequence"/>
</dbReference>
<dbReference type="CDD" id="cd16282">
    <property type="entry name" value="metallo-hydrolase-like_MBL-fold"/>
    <property type="match status" value="1"/>
</dbReference>
<dbReference type="EMBL" id="JAAXYH010000001">
    <property type="protein sequence ID" value="NMH63606.1"/>
    <property type="molecule type" value="Genomic_DNA"/>
</dbReference>
<dbReference type="GO" id="GO:0017001">
    <property type="term" value="P:antibiotic catabolic process"/>
    <property type="evidence" value="ECO:0007669"/>
    <property type="project" value="UniProtKB-ARBA"/>
</dbReference>
<comment type="similarity">
    <text evidence="1">Belongs to the metallo-beta-lactamase superfamily. Class-B beta-lactamase family.</text>
</comment>
<feature type="signal peptide" evidence="2">
    <location>
        <begin position="1"/>
        <end position="33"/>
    </location>
</feature>
<comment type="caution">
    <text evidence="4">The sequence shown here is derived from an EMBL/GenBank/DDBJ whole genome shotgun (WGS) entry which is preliminary data.</text>
</comment>
<gene>
    <name evidence="4" type="ORF">HC757_00195</name>
</gene>
<feature type="domain" description="Metallo-beta-lactamase" evidence="3">
    <location>
        <begin position="59"/>
        <end position="231"/>
    </location>
</feature>
<dbReference type="InterPro" id="IPR036866">
    <property type="entry name" value="RibonucZ/Hydroxyglut_hydro"/>
</dbReference>
<sequence length="298" mass="32758">MHSVIRLFTFPPGRFLRLSSLCLPLCVSLNLHAADDSFAKVEIKATRLTDTSYLFIGAGGNIGVSAGKDGILIIDDQFAPLADKISRALANIQPGAPRYVINTHYHGDHTGGNGHFGQQATIMAHHNVLKRLAADNKLPASALPVITYDQHIGVHFNGDTLQVMYLGPGHTDGDSIVLWDDKSLVHMGDLFFKDRFPYIDLDAGGSVGGYRDNVAQVLTLLSDTTQVIPGHGELATKADLQRFKLMLDESIAWMQQQLQAGQSLTQLKAQGIPAPWKDWGWQFVSEEQWIETLYQGLQ</sequence>
<dbReference type="AlphaFoldDB" id="A0A972JL18"/>
<dbReference type="RefSeq" id="WP_169562255.1">
    <property type="nucleotide sequence ID" value="NZ_JAAXYH010000001.1"/>
</dbReference>
<dbReference type="SUPFAM" id="SSF56281">
    <property type="entry name" value="Metallo-hydrolase/oxidoreductase"/>
    <property type="match status" value="1"/>
</dbReference>
<protein>
    <submittedName>
        <fullName evidence="4">MBL fold metallo-hydrolase</fullName>
    </submittedName>
</protein>
<dbReference type="Gene3D" id="3.60.15.10">
    <property type="entry name" value="Ribonuclease Z/Hydroxyacylglutathione hydrolase-like"/>
    <property type="match status" value="1"/>
</dbReference>
<feature type="chain" id="PRO_5037907530" evidence="2">
    <location>
        <begin position="34"/>
        <end position="298"/>
    </location>
</feature>
<evidence type="ECO:0000256" key="1">
    <source>
        <dbReference type="ARBA" id="ARBA00005250"/>
    </source>
</evidence>
<accession>A0A972JL18</accession>
<keyword evidence="5" id="KW-1185">Reference proteome</keyword>
<keyword evidence="2" id="KW-0732">Signal</keyword>
<name>A0A972JL18_9GAMM</name>
<reference evidence="4" key="1">
    <citation type="submission" date="2020-04" db="EMBL/GenBank/DDBJ databases">
        <title>Description of Shewanella salipaludis sp. nov., isolated from a salt marsh.</title>
        <authorList>
            <person name="Park S."/>
            <person name="Yoon J.-H."/>
        </authorList>
    </citation>
    <scope>NUCLEOTIDE SEQUENCE</scope>
    <source>
        <strain evidence="4">SHSM-M6</strain>
    </source>
</reference>
<dbReference type="PANTHER" id="PTHR42951">
    <property type="entry name" value="METALLO-BETA-LACTAMASE DOMAIN-CONTAINING"/>
    <property type="match status" value="1"/>
</dbReference>
<dbReference type="InterPro" id="IPR050855">
    <property type="entry name" value="NDM-1-like"/>
</dbReference>